<accession>A0A0A8ZLJ6</accession>
<evidence type="ECO:0000313" key="1">
    <source>
        <dbReference type="EMBL" id="JAD35717.1"/>
    </source>
</evidence>
<organism evidence="1">
    <name type="scientific">Arundo donax</name>
    <name type="common">Giant reed</name>
    <name type="synonym">Donax arundinaceus</name>
    <dbReference type="NCBI Taxonomy" id="35708"/>
    <lineage>
        <taxon>Eukaryota</taxon>
        <taxon>Viridiplantae</taxon>
        <taxon>Streptophyta</taxon>
        <taxon>Embryophyta</taxon>
        <taxon>Tracheophyta</taxon>
        <taxon>Spermatophyta</taxon>
        <taxon>Magnoliopsida</taxon>
        <taxon>Liliopsida</taxon>
        <taxon>Poales</taxon>
        <taxon>Poaceae</taxon>
        <taxon>PACMAD clade</taxon>
        <taxon>Arundinoideae</taxon>
        <taxon>Arundineae</taxon>
        <taxon>Arundo</taxon>
    </lineage>
</organism>
<reference evidence="1" key="2">
    <citation type="journal article" date="2015" name="Data Brief">
        <title>Shoot transcriptome of the giant reed, Arundo donax.</title>
        <authorList>
            <person name="Barrero R.A."/>
            <person name="Guerrero F.D."/>
            <person name="Moolhuijzen P."/>
            <person name="Goolsby J.A."/>
            <person name="Tidwell J."/>
            <person name="Bellgard S.E."/>
            <person name="Bellgard M.I."/>
        </authorList>
    </citation>
    <scope>NUCLEOTIDE SEQUENCE</scope>
    <source>
        <tissue evidence="1">Shoot tissue taken approximately 20 cm above the soil surface</tissue>
    </source>
</reference>
<dbReference type="EMBL" id="GBRH01262178">
    <property type="protein sequence ID" value="JAD35717.1"/>
    <property type="molecule type" value="Transcribed_RNA"/>
</dbReference>
<protein>
    <submittedName>
        <fullName evidence="1">Uncharacterized protein</fullName>
    </submittedName>
</protein>
<sequence length="30" mass="3260">MGFVLQKFAFARVGFNCGTKRVVALSLSIV</sequence>
<reference evidence="1" key="1">
    <citation type="submission" date="2014-09" db="EMBL/GenBank/DDBJ databases">
        <authorList>
            <person name="Magalhaes I.L.F."/>
            <person name="Oliveira U."/>
            <person name="Santos F.R."/>
            <person name="Vidigal T.H.D.A."/>
            <person name="Brescovit A.D."/>
            <person name="Santos A.J."/>
        </authorList>
    </citation>
    <scope>NUCLEOTIDE SEQUENCE</scope>
    <source>
        <tissue evidence="1">Shoot tissue taken approximately 20 cm above the soil surface</tissue>
    </source>
</reference>
<proteinExistence type="predicted"/>
<name>A0A0A8ZLJ6_ARUDO</name>
<dbReference type="AlphaFoldDB" id="A0A0A8ZLJ6"/>